<dbReference type="AlphaFoldDB" id="A0A2P2BWQ3"/>
<sequence>MDVSEKLAGRSRPLLAPSPATRMFAALRVALVASLGCFWIYHVAAAPRLGSWGGLDHLLFHVPLAISAAACWARFRTHAGSAQAWLTMSAAHAFFLAGSVYAVLCTPSVIDSPTPADALWLLSYGCMYVSIGLFARSRSHEFRASAWLDGAIGGFGAASLVTVFVLGDVLQATGGGLTVVIVNLAYPVADLILVLLLVVVAMAVATVDRVWWLVSAGLLLFFIGDVAYLYEVTAQEFTGLGLIELTWPTGVGLMGLAATLPSPVIVPRTALAHRYLVPTLFSCLALTLLVYGQRHQLPVLAVVFAMVTIGLAVGRLALSARELRAMGRLRSEARTDFLTGLPNRRHLFERLNEATGVAHGSTSLLVIDLDGFKEVNDSLGHHVGDELLRMVGQRLAGTVEEPAMLARLGGDEFAVVLPGQDAERAAATANELRRLLRTPFELDGLPVAVSASVGVATSPGHGTTGARVLAEADIALYQAKAKGSGVATFRQDHTNPSRQRLELMSELSLAFERKEFMVFYQPQLRLRDRDVFGVEALIRWDHPTRGLTPPAEFLPLLRQSGETSRLTHLVLGQGMADLARFRVERSDLRLSVNISAGDLADMSLPATVKELSDTWQLGPGALVLELTEDDVISDLALSRAVLMQLRLAGSLVSVDDYGTGQASLAYLRDLPLDEIKLDRTFLADGATDLHNAAIVRSTIELAHALRLPVVAEGIEDGPTLEWLSSLGCDAGQGHFIGHPMPAEKVLSWLSDLLGPDSPP</sequence>
<feature type="transmembrane region" description="Helical" evidence="1">
    <location>
        <begin position="297"/>
        <end position="318"/>
    </location>
</feature>
<keyword evidence="1" id="KW-0472">Membrane</keyword>
<evidence type="ECO:0000259" key="2">
    <source>
        <dbReference type="PROSITE" id="PS50883"/>
    </source>
</evidence>
<feature type="transmembrane region" description="Helical" evidence="1">
    <location>
        <begin position="85"/>
        <end position="104"/>
    </location>
</feature>
<dbReference type="Pfam" id="PF00563">
    <property type="entry name" value="EAL"/>
    <property type="match status" value="1"/>
</dbReference>
<keyword evidence="1" id="KW-1133">Transmembrane helix</keyword>
<evidence type="ECO:0000313" key="4">
    <source>
        <dbReference type="EMBL" id="CUR54169.1"/>
    </source>
</evidence>
<proteinExistence type="predicted"/>
<dbReference type="InterPro" id="IPR029787">
    <property type="entry name" value="Nucleotide_cyclase"/>
</dbReference>
<dbReference type="PROSITE" id="PS50883">
    <property type="entry name" value="EAL"/>
    <property type="match status" value="1"/>
</dbReference>
<dbReference type="InterPro" id="IPR043128">
    <property type="entry name" value="Rev_trsase/Diguanyl_cyclase"/>
</dbReference>
<dbReference type="SUPFAM" id="SSF55073">
    <property type="entry name" value="Nucleotide cyclase"/>
    <property type="match status" value="1"/>
</dbReference>
<keyword evidence="1" id="KW-0812">Transmembrane</keyword>
<dbReference type="SUPFAM" id="SSF141868">
    <property type="entry name" value="EAL domain-like"/>
    <property type="match status" value="1"/>
</dbReference>
<feature type="domain" description="EAL" evidence="2">
    <location>
        <begin position="500"/>
        <end position="753"/>
    </location>
</feature>
<dbReference type="SMART" id="SM00052">
    <property type="entry name" value="EAL"/>
    <property type="match status" value="1"/>
</dbReference>
<gene>
    <name evidence="4" type="ORF">NOCA2130009</name>
</gene>
<dbReference type="PANTHER" id="PTHR44757:SF2">
    <property type="entry name" value="BIOFILM ARCHITECTURE MAINTENANCE PROTEIN MBAA"/>
    <property type="match status" value="1"/>
</dbReference>
<dbReference type="CDD" id="cd01949">
    <property type="entry name" value="GGDEF"/>
    <property type="match status" value="1"/>
</dbReference>
<name>A0A2P2BWQ3_9ZZZZ</name>
<feature type="transmembrane region" description="Helical" evidence="1">
    <location>
        <begin position="116"/>
        <end position="135"/>
    </location>
</feature>
<dbReference type="Gene3D" id="3.30.70.270">
    <property type="match status" value="1"/>
</dbReference>
<feature type="domain" description="GGDEF" evidence="3">
    <location>
        <begin position="360"/>
        <end position="492"/>
    </location>
</feature>
<dbReference type="InterPro" id="IPR000160">
    <property type="entry name" value="GGDEF_dom"/>
</dbReference>
<dbReference type="EMBL" id="CZKA01000005">
    <property type="protein sequence ID" value="CUR54169.1"/>
    <property type="molecule type" value="Genomic_DNA"/>
</dbReference>
<dbReference type="Gene3D" id="3.20.20.450">
    <property type="entry name" value="EAL domain"/>
    <property type="match status" value="1"/>
</dbReference>
<dbReference type="SMART" id="SM00267">
    <property type="entry name" value="GGDEF"/>
    <property type="match status" value="1"/>
</dbReference>
<dbReference type="InterPro" id="IPR052155">
    <property type="entry name" value="Biofilm_reg_signaling"/>
</dbReference>
<protein>
    <submittedName>
        <fullName evidence="4">Putative Diguanylate cyclase (GGDEF)</fullName>
    </submittedName>
</protein>
<evidence type="ECO:0000256" key="1">
    <source>
        <dbReference type="SAM" id="Phobius"/>
    </source>
</evidence>
<accession>A0A2P2BWQ3</accession>
<evidence type="ECO:0000259" key="3">
    <source>
        <dbReference type="PROSITE" id="PS50887"/>
    </source>
</evidence>
<dbReference type="InterPro" id="IPR001633">
    <property type="entry name" value="EAL_dom"/>
</dbReference>
<feature type="transmembrane region" description="Helical" evidence="1">
    <location>
        <begin position="272"/>
        <end position="291"/>
    </location>
</feature>
<feature type="transmembrane region" description="Helical" evidence="1">
    <location>
        <begin position="21"/>
        <end position="42"/>
    </location>
</feature>
<feature type="transmembrane region" description="Helical" evidence="1">
    <location>
        <begin position="210"/>
        <end position="230"/>
    </location>
</feature>
<feature type="transmembrane region" description="Helical" evidence="1">
    <location>
        <begin position="179"/>
        <end position="203"/>
    </location>
</feature>
<dbReference type="NCBIfam" id="TIGR00254">
    <property type="entry name" value="GGDEF"/>
    <property type="match status" value="1"/>
</dbReference>
<feature type="transmembrane region" description="Helical" evidence="1">
    <location>
        <begin position="147"/>
        <end position="167"/>
    </location>
</feature>
<dbReference type="InterPro" id="IPR035919">
    <property type="entry name" value="EAL_sf"/>
</dbReference>
<dbReference type="PANTHER" id="PTHR44757">
    <property type="entry name" value="DIGUANYLATE CYCLASE DGCP"/>
    <property type="match status" value="1"/>
</dbReference>
<organism evidence="4">
    <name type="scientific">metagenome</name>
    <dbReference type="NCBI Taxonomy" id="256318"/>
    <lineage>
        <taxon>unclassified sequences</taxon>
        <taxon>metagenomes</taxon>
    </lineage>
</organism>
<reference evidence="4" key="1">
    <citation type="submission" date="2015-08" db="EMBL/GenBank/DDBJ databases">
        <authorList>
            <person name="Babu N.S."/>
            <person name="Beckwith C.J."/>
            <person name="Beseler K.G."/>
            <person name="Brison A."/>
            <person name="Carone J.V."/>
            <person name="Caskin T.P."/>
            <person name="Diamond M."/>
            <person name="Durham M.E."/>
            <person name="Foxe J.M."/>
            <person name="Go M."/>
            <person name="Henderson B.A."/>
            <person name="Jones I.B."/>
            <person name="McGettigan J.A."/>
            <person name="Micheletti S.J."/>
            <person name="Nasrallah M.E."/>
            <person name="Ortiz D."/>
            <person name="Piller C.R."/>
            <person name="Privatt S.R."/>
            <person name="Schneider S.L."/>
            <person name="Sharp S."/>
            <person name="Smith T.C."/>
            <person name="Stanton J.D."/>
            <person name="Ullery H.E."/>
            <person name="Wilson R.J."/>
            <person name="Serrano M.G."/>
            <person name="Buck G."/>
            <person name="Lee V."/>
            <person name="Wang Y."/>
            <person name="Carvalho R."/>
            <person name="Voegtly L."/>
            <person name="Shi R."/>
            <person name="Duckworth R."/>
            <person name="Johnson A."/>
            <person name="Loviza R."/>
            <person name="Walstead R."/>
            <person name="Shah Z."/>
            <person name="Kiflezghi M."/>
            <person name="Wade K."/>
            <person name="Ball S.L."/>
            <person name="Bradley K.W."/>
            <person name="Asai D.J."/>
            <person name="Bowman C.A."/>
            <person name="Russell D.A."/>
            <person name="Pope W.H."/>
            <person name="Jacobs-Sera D."/>
            <person name="Hendrix R.W."/>
            <person name="Hatfull G.F."/>
        </authorList>
    </citation>
    <scope>NUCLEOTIDE SEQUENCE</scope>
</reference>
<dbReference type="Pfam" id="PF00990">
    <property type="entry name" value="GGDEF"/>
    <property type="match status" value="1"/>
</dbReference>
<dbReference type="PROSITE" id="PS50887">
    <property type="entry name" value="GGDEF"/>
    <property type="match status" value="1"/>
</dbReference>
<feature type="transmembrane region" description="Helical" evidence="1">
    <location>
        <begin position="54"/>
        <end position="73"/>
    </location>
</feature>
<dbReference type="CDD" id="cd01948">
    <property type="entry name" value="EAL"/>
    <property type="match status" value="1"/>
</dbReference>